<dbReference type="Gene3D" id="1.20.1250.20">
    <property type="entry name" value="MFS general substrate transporter like domains"/>
    <property type="match status" value="2"/>
</dbReference>
<name>A0A9X2IUI9_9NOCA</name>
<evidence type="ECO:0000256" key="2">
    <source>
        <dbReference type="ARBA" id="ARBA00022448"/>
    </source>
</evidence>
<feature type="transmembrane region" description="Helical" evidence="6">
    <location>
        <begin position="388"/>
        <end position="408"/>
    </location>
</feature>
<evidence type="ECO:0000256" key="6">
    <source>
        <dbReference type="SAM" id="Phobius"/>
    </source>
</evidence>
<feature type="transmembrane region" description="Helical" evidence="6">
    <location>
        <begin position="73"/>
        <end position="92"/>
    </location>
</feature>
<feature type="transmembrane region" description="Helical" evidence="6">
    <location>
        <begin position="129"/>
        <end position="149"/>
    </location>
</feature>
<evidence type="ECO:0000256" key="3">
    <source>
        <dbReference type="ARBA" id="ARBA00022692"/>
    </source>
</evidence>
<dbReference type="PROSITE" id="PS50850">
    <property type="entry name" value="MFS"/>
    <property type="match status" value="1"/>
</dbReference>
<feature type="transmembrane region" description="Helical" evidence="6">
    <location>
        <begin position="223"/>
        <end position="242"/>
    </location>
</feature>
<dbReference type="InterPro" id="IPR020846">
    <property type="entry name" value="MFS_dom"/>
</dbReference>
<reference evidence="8" key="1">
    <citation type="submission" date="2022-06" db="EMBL/GenBank/DDBJ databases">
        <title>Novel species in genus nocardia.</title>
        <authorList>
            <person name="Li F."/>
        </authorList>
    </citation>
    <scope>NUCLEOTIDE SEQUENCE</scope>
    <source>
        <strain evidence="8">CDC141</strain>
    </source>
</reference>
<evidence type="ECO:0000313" key="8">
    <source>
        <dbReference type="EMBL" id="MCM6772148.1"/>
    </source>
</evidence>
<dbReference type="SUPFAM" id="SSF103473">
    <property type="entry name" value="MFS general substrate transporter"/>
    <property type="match status" value="1"/>
</dbReference>
<evidence type="ECO:0000256" key="1">
    <source>
        <dbReference type="ARBA" id="ARBA00004651"/>
    </source>
</evidence>
<evidence type="ECO:0000313" key="9">
    <source>
        <dbReference type="Proteomes" id="UP001139157"/>
    </source>
</evidence>
<dbReference type="AlphaFoldDB" id="A0A9X2IUI9"/>
<feature type="transmembrane region" description="Helical" evidence="6">
    <location>
        <begin position="192"/>
        <end position="211"/>
    </location>
</feature>
<protein>
    <submittedName>
        <fullName evidence="8">MFS transporter</fullName>
    </submittedName>
</protein>
<organism evidence="8 9">
    <name type="scientific">Nocardia pulmonis</name>
    <dbReference type="NCBI Taxonomy" id="2951408"/>
    <lineage>
        <taxon>Bacteria</taxon>
        <taxon>Bacillati</taxon>
        <taxon>Actinomycetota</taxon>
        <taxon>Actinomycetes</taxon>
        <taxon>Mycobacteriales</taxon>
        <taxon>Nocardiaceae</taxon>
        <taxon>Nocardia</taxon>
    </lineage>
</organism>
<feature type="transmembrane region" description="Helical" evidence="6">
    <location>
        <begin position="49"/>
        <end position="66"/>
    </location>
</feature>
<dbReference type="Pfam" id="PF07690">
    <property type="entry name" value="MFS_1"/>
    <property type="match status" value="2"/>
</dbReference>
<keyword evidence="5 6" id="KW-0472">Membrane</keyword>
<dbReference type="EMBL" id="JAMRXG010000001">
    <property type="protein sequence ID" value="MCM6772148.1"/>
    <property type="molecule type" value="Genomic_DNA"/>
</dbReference>
<feature type="domain" description="Major facilitator superfamily (MFS) profile" evidence="7">
    <location>
        <begin position="7"/>
        <end position="440"/>
    </location>
</feature>
<feature type="transmembrane region" description="Helical" evidence="6">
    <location>
        <begin position="325"/>
        <end position="345"/>
    </location>
</feature>
<keyword evidence="4 6" id="KW-1133">Transmembrane helix</keyword>
<dbReference type="GO" id="GO:0022857">
    <property type="term" value="F:transmembrane transporter activity"/>
    <property type="evidence" value="ECO:0007669"/>
    <property type="project" value="InterPro"/>
</dbReference>
<comment type="subcellular location">
    <subcellularLocation>
        <location evidence="1">Cell membrane</location>
        <topology evidence="1">Multi-pass membrane protein</topology>
    </subcellularLocation>
</comment>
<accession>A0A9X2IUI9</accession>
<keyword evidence="3 6" id="KW-0812">Transmembrane</keyword>
<dbReference type="InterPro" id="IPR011701">
    <property type="entry name" value="MFS"/>
</dbReference>
<feature type="transmembrane region" description="Helical" evidence="6">
    <location>
        <begin position="351"/>
        <end position="376"/>
    </location>
</feature>
<evidence type="ECO:0000259" key="7">
    <source>
        <dbReference type="PROSITE" id="PS50850"/>
    </source>
</evidence>
<dbReference type="Proteomes" id="UP001139157">
    <property type="component" value="Unassembled WGS sequence"/>
</dbReference>
<dbReference type="RefSeq" id="WP_251909019.1">
    <property type="nucleotide sequence ID" value="NZ_JAMRXG010000001.1"/>
</dbReference>
<keyword evidence="2" id="KW-0813">Transport</keyword>
<gene>
    <name evidence="8" type="ORF">NDR86_01515</name>
</gene>
<evidence type="ECO:0000256" key="4">
    <source>
        <dbReference type="ARBA" id="ARBA00022989"/>
    </source>
</evidence>
<comment type="caution">
    <text evidence="8">The sequence shown here is derived from an EMBL/GenBank/DDBJ whole genome shotgun (WGS) entry which is preliminary data.</text>
</comment>
<feature type="transmembrane region" description="Helical" evidence="6">
    <location>
        <begin position="161"/>
        <end position="180"/>
    </location>
</feature>
<feature type="transmembrane region" description="Helical" evidence="6">
    <location>
        <begin position="98"/>
        <end position="117"/>
    </location>
</feature>
<sequence length="446" mass="47503">MRYRTKVALVYLLGFFIDLLNMFIASIAYPDIGATFGAEVRELAWIGNAYLLGLTVVIAPSVWLAARFGERRVLVASLLLFVVASLAAGFAPGLAVLVILRFVQGAAGGMLIPVGQAMTYRQYPAAERAGLTAIVMSVALIVPAVSPTVGGLLVDRLSWRWIFWLNVPPAAIALALALWWLRRDEDRGRPAFDVTGFVLGGAAIAALLVGLSEFGAPEGRITGLVLLGGAMVSGVAFVRWSARARTPMLRLDLLREPMLATSMVVYQCVPGIFTGANVIFVVYLQQELSLSATATGLLMLPWAVASGVAIALTRRVFNRVGPRPLFVVGMLLESAGLALLFTIVAPQRAAVAIVAFALMGLGGSLCSSAAQSAAFVDTPADELSHASALWNINRQASFAIGVALMALVFELVSYRWTFAVAATLTLLPLPLALRLRKPRTLQPAQV</sequence>
<feature type="transmembrane region" description="Helical" evidence="6">
    <location>
        <begin position="7"/>
        <end position="29"/>
    </location>
</feature>
<feature type="transmembrane region" description="Helical" evidence="6">
    <location>
        <begin position="290"/>
        <end position="313"/>
    </location>
</feature>
<evidence type="ECO:0000256" key="5">
    <source>
        <dbReference type="ARBA" id="ARBA00023136"/>
    </source>
</evidence>
<dbReference type="InterPro" id="IPR036259">
    <property type="entry name" value="MFS_trans_sf"/>
</dbReference>
<feature type="transmembrane region" description="Helical" evidence="6">
    <location>
        <begin position="263"/>
        <end position="284"/>
    </location>
</feature>
<dbReference type="PANTHER" id="PTHR42718:SF9">
    <property type="entry name" value="MAJOR FACILITATOR SUPERFAMILY MULTIDRUG TRANSPORTER MFSC"/>
    <property type="match status" value="1"/>
</dbReference>
<keyword evidence="9" id="KW-1185">Reference proteome</keyword>
<proteinExistence type="predicted"/>
<dbReference type="PANTHER" id="PTHR42718">
    <property type="entry name" value="MAJOR FACILITATOR SUPERFAMILY MULTIDRUG TRANSPORTER MFSC"/>
    <property type="match status" value="1"/>
</dbReference>
<dbReference type="GO" id="GO:0005886">
    <property type="term" value="C:plasma membrane"/>
    <property type="evidence" value="ECO:0007669"/>
    <property type="project" value="UniProtKB-SubCell"/>
</dbReference>